<dbReference type="Proteomes" id="UP000005561">
    <property type="component" value="Unassembled WGS sequence"/>
</dbReference>
<dbReference type="AlphaFoldDB" id="C6LI16"/>
<protein>
    <submittedName>
        <fullName evidence="1">Uncharacterized protein</fullName>
    </submittedName>
</protein>
<gene>
    <name evidence="1" type="ORF">BRYFOR_08287</name>
</gene>
<evidence type="ECO:0000313" key="1">
    <source>
        <dbReference type="EMBL" id="EET59671.1"/>
    </source>
</evidence>
<sequence>MVGRSDILAEKHVLILTTTYDFAGKFELENVKILRKRKRK</sequence>
<accession>C6LI16</accession>
<name>C6LI16_9FIRM</name>
<comment type="caution">
    <text evidence="1">The sequence shown here is derived from an EMBL/GenBank/DDBJ whole genome shotgun (WGS) entry which is preliminary data.</text>
</comment>
<evidence type="ECO:0000313" key="2">
    <source>
        <dbReference type="Proteomes" id="UP000005561"/>
    </source>
</evidence>
<organism evidence="1 2">
    <name type="scientific">Marvinbryantia formatexigens DSM 14469</name>
    <dbReference type="NCBI Taxonomy" id="478749"/>
    <lineage>
        <taxon>Bacteria</taxon>
        <taxon>Bacillati</taxon>
        <taxon>Bacillota</taxon>
        <taxon>Clostridia</taxon>
        <taxon>Lachnospirales</taxon>
        <taxon>Lachnospiraceae</taxon>
        <taxon>Marvinbryantia</taxon>
    </lineage>
</organism>
<reference evidence="1" key="1">
    <citation type="submission" date="2009-07" db="EMBL/GenBank/DDBJ databases">
        <authorList>
            <person name="Weinstock G."/>
            <person name="Sodergren E."/>
            <person name="Clifton S."/>
            <person name="Fulton L."/>
            <person name="Fulton B."/>
            <person name="Courtney L."/>
            <person name="Fronick C."/>
            <person name="Harrison M."/>
            <person name="Strong C."/>
            <person name="Farmer C."/>
            <person name="Delahaunty K."/>
            <person name="Markovic C."/>
            <person name="Hall O."/>
            <person name="Minx P."/>
            <person name="Tomlinson C."/>
            <person name="Mitreva M."/>
            <person name="Nelson J."/>
            <person name="Hou S."/>
            <person name="Wollam A."/>
            <person name="Pepin K.H."/>
            <person name="Johnson M."/>
            <person name="Bhonagiri V."/>
            <person name="Nash W.E."/>
            <person name="Warren W."/>
            <person name="Chinwalla A."/>
            <person name="Mardis E.R."/>
            <person name="Wilson R.K."/>
        </authorList>
    </citation>
    <scope>NUCLEOTIDE SEQUENCE [LARGE SCALE GENOMIC DNA]</scope>
    <source>
        <strain evidence="1">DSM 14469</strain>
    </source>
</reference>
<dbReference type="EMBL" id="ACCL02000016">
    <property type="protein sequence ID" value="EET59671.1"/>
    <property type="molecule type" value="Genomic_DNA"/>
</dbReference>
<keyword evidence="2" id="KW-1185">Reference proteome</keyword>
<proteinExistence type="predicted"/>